<dbReference type="InterPro" id="IPR031325">
    <property type="entry name" value="RHS_repeat"/>
</dbReference>
<organism evidence="3 4">
    <name type="scientific">Rubellicoccus peritrichatus</name>
    <dbReference type="NCBI Taxonomy" id="3080537"/>
    <lineage>
        <taxon>Bacteria</taxon>
        <taxon>Pseudomonadati</taxon>
        <taxon>Verrucomicrobiota</taxon>
        <taxon>Opitutia</taxon>
        <taxon>Puniceicoccales</taxon>
        <taxon>Cerasicoccaceae</taxon>
        <taxon>Rubellicoccus</taxon>
    </lineage>
</organism>
<dbReference type="NCBIfam" id="TIGR01643">
    <property type="entry name" value="YD_repeat_2x"/>
    <property type="match status" value="1"/>
</dbReference>
<protein>
    <submittedName>
        <fullName evidence="3">RHS repeat-associated core domain-containing protein</fullName>
    </submittedName>
</protein>
<feature type="signal peptide" evidence="2">
    <location>
        <begin position="1"/>
        <end position="26"/>
    </location>
</feature>
<dbReference type="InterPro" id="IPR022385">
    <property type="entry name" value="Rhs_assc_core"/>
</dbReference>
<keyword evidence="2" id="KW-0732">Signal</keyword>
<gene>
    <name evidence="3" type="ORF">RZN69_00285</name>
</gene>
<dbReference type="NCBIfam" id="TIGR03696">
    <property type="entry name" value="Rhs_assc_core"/>
    <property type="match status" value="1"/>
</dbReference>
<reference evidence="3 4" key="1">
    <citation type="submission" date="2023-10" db="EMBL/GenBank/DDBJ databases">
        <title>Rubellicoccus peritrichatus gen. nov., sp. nov., isolated from an algae of coral reef tank.</title>
        <authorList>
            <person name="Luo J."/>
        </authorList>
    </citation>
    <scope>NUCLEOTIDE SEQUENCE [LARGE SCALE GENOMIC DNA]</scope>
    <source>
        <strain evidence="3 4">CR14</strain>
    </source>
</reference>
<dbReference type="Gene3D" id="2.180.10.10">
    <property type="entry name" value="RHS repeat-associated core"/>
    <property type="match status" value="3"/>
</dbReference>
<dbReference type="Proteomes" id="UP001304300">
    <property type="component" value="Chromosome"/>
</dbReference>
<evidence type="ECO:0000313" key="3">
    <source>
        <dbReference type="EMBL" id="WOO41504.1"/>
    </source>
</evidence>
<dbReference type="PANTHER" id="PTHR32305:SF15">
    <property type="entry name" value="PROTEIN RHSA-RELATED"/>
    <property type="match status" value="1"/>
</dbReference>
<feature type="chain" id="PRO_5042919863" evidence="2">
    <location>
        <begin position="27"/>
        <end position="2225"/>
    </location>
</feature>
<evidence type="ECO:0000256" key="1">
    <source>
        <dbReference type="SAM" id="MobiDB-lite"/>
    </source>
</evidence>
<dbReference type="PANTHER" id="PTHR32305">
    <property type="match status" value="1"/>
</dbReference>
<dbReference type="Pfam" id="PF05593">
    <property type="entry name" value="RHS_repeat"/>
    <property type="match status" value="1"/>
</dbReference>
<proteinExistence type="predicted"/>
<dbReference type="EMBL" id="CP136920">
    <property type="protein sequence ID" value="WOO41504.1"/>
    <property type="molecule type" value="Genomic_DNA"/>
</dbReference>
<evidence type="ECO:0000313" key="4">
    <source>
        <dbReference type="Proteomes" id="UP001304300"/>
    </source>
</evidence>
<dbReference type="InterPro" id="IPR050708">
    <property type="entry name" value="T6SS_VgrG/RHS"/>
</dbReference>
<dbReference type="RefSeq" id="WP_317833988.1">
    <property type="nucleotide sequence ID" value="NZ_CP136920.1"/>
</dbReference>
<evidence type="ECO:0000256" key="2">
    <source>
        <dbReference type="SAM" id="SignalP"/>
    </source>
</evidence>
<feature type="compositionally biased region" description="Gly residues" evidence="1">
    <location>
        <begin position="1902"/>
        <end position="1930"/>
    </location>
</feature>
<sequence length="2225" mass="245649">MNFLKLCTLSGLILAGLFNAVSSSHAAEVKVSVVTDIWKNGSDDRFKVIYKRVDDSSWIELTNTQPEFSEITHVVDKNIEYLEAGHEYEFRVVPEWRHSAQTFYRIRVDPPYEPSIKLKSFDPNYEIAYRGGSGDYRMSGWLQGMNHQSPTSFYVKLVPRSSFGSTAGAGATPGAALRTPTLSQVASDFGGDFNGVGGLNFGHKNTGVYLEMALGEQVAGDSAGSLIIQAHYINHLFDDLDESIVYAPPLTRFADTIEVLRNPDASISQILTPEAKVDISNYIDSGNEYITIRVFENTVGSSLPFDPDITASSELRRWDIYRPDGSLNDLDVTFIEYDGNGNVIQSETSTFYRNITGGYWTYTTGGGLYNEKISRSVVGTITTLTKEVWQATNTTDKVTTVHKFEDLDWGPELIERTVDSGGENLTTQYRYYESTLDAEEYRYGELRDIRYPDGNWVNYEYHKDVKKYGMVRYIERPWLGAPGTPGLISPVDVGSSYANNSAQVTEIEWDELKYEYAPGEISTWTAGTKSSRTQFGNAENTITLDGTTIETRRTTVSEYAGAPPTAPVISETILYETEKPAVLHLNGRPRVICNPDGSQISFTAKAGTISGNAFSNSATGEDTVEYYIHGVDPDLGLAAGVHESAWKGNDIEDIRLVPGKSTVQELRIDEKGRVLYEFTSVFTTASAWEEAGWKKHTYNERGQLTETEHSTLLFEYYDYDVRDRLSKYTATDGSVTEYDYDALDRVTEIRRKGVTNATYGNQADVVTTIAYDTIATSGFGGKRTITTTAGSQTTTATEIYDPAGRLISSTNGIGLTTTIDYPLGGRNQEITYDDGTTRNLFRHINGMNKWLKGTSLPDSSFTYTIQTDGYLKTSTYPDAEPLRKVEQIYDWMGRLVTEKTPAPNPEPGTPTELTTTYNYNDKGQLAVVTPTATNATLYGYGYMGNLQIVSFDVNGNLADDDNGTDRVRIFDYGFYKDVDVIRHYATETTRPKLNSTLTKEIRKTTTRVHPFDPGLNSEVWQTDINGHSIVTTSNIDAANKRVDITTNYPDATQNGIAKLLNGRLVENRTMDNLVYSYKYDDLGNLKETVDPRTGSSYIRYHSNHLQVMEEENAAGDIVAYTYETDTGRLASVKDPLGQYSYLSYNDFGQLERRWGGNSYPVEIGYNAIGDRTTMKTYKEGSGWTGATWPASVGTAGTTTWTIDMATGVPYEVEDPLGKKTTTTFDSGRIKKITPARTGHDITYVYDADTGDLTNVNYASASTPDITFSAYNRLGLPETVDDASGVRGFGYDLDGDLSLLWERLAPEFGSVRYLNRQYEVDSISTVKGRYRALSFHDTLNVQSTNSYRQVYEYEASSGRIDTIAGSKTGFTAKSDYNYRTDSTLLDQLTVTNGIGTTYQTINYGYEPTRNLLSFVQHKNGSNVNLSRFDYQYDKPGRRTSGYGTGKHFEDYPRLGLLRTNGYNDRSEVTDVVEHFANSITDQDFAIRGRVWDFAYDNAGNRTSMNGDAFTNNVANQLTQRVVSGKVSASGLASATSPYSVDRITLKATTGSNVDNYVTIEQIESSSTQFQPARRYENFFYADIEMDNRPAPTGSGSMYATLSVFATDKDLNTVAPASPAGHQFIPETPETITYDDDGNLQSDGRWFYTYDSENRLITMETRAVAHSVGVPQRKLEFGYDYLGRRFSKKVYHHDGSSFPLTPTHSTLFVYDGWNLIAELDALAGNAIIKRYYWGLDLSGTDGGAGGAGGLYAMVDNTTGTERHYFAQYDGNGNLVGWSDTSGDVAATYEYSPFGEMLAERYAVIDPNANPPTTHQPMLGRSGFRFSTNYYDAETGMYYYGYRYYNPQMGRFINRDPIGFAGGTNLYGFVGNNTPNAVDVRGLTSVTIITDGGGNSSGVVTTPGNGNGNGSGNGSGHNAPGGHGGGGGGGGGPTSYIETLDTFSFNNIGSFADTSTVVNDLGPDYLAETAQRGFIGHLMFRAIRGLDSFGRNRTAAGDRYPALTLAMHVAPGFSGGYFGARDFENGRPISGTFNFAFAAFEAAPLGKAASGLRFAAPRVPSLNFSGARNLFDEPIRFFDIQLTPQMGFGVMPQGTKSAISRLPNDAEFITRRFENTVHIDFLSRSNFATGVFTATFDPASKDLFINVVKSDLKKSGVGTRFFELAIEEFGNVRSISGNLKLDNFDVYKLRGLDATPAFKIRHQLGFTEIEEVIEGTDRVFLKTSRSSN</sequence>
<dbReference type="InterPro" id="IPR006530">
    <property type="entry name" value="YD"/>
</dbReference>
<dbReference type="KEGG" id="puo:RZN69_00285"/>
<accession>A0AAQ3L8A6</accession>
<feature type="region of interest" description="Disordered" evidence="1">
    <location>
        <begin position="1891"/>
        <end position="1930"/>
    </location>
</feature>
<name>A0AAQ3L8A6_9BACT</name>
<keyword evidence="4" id="KW-1185">Reference proteome</keyword>